<gene>
    <name evidence="3" type="ORF">TVAG_446760</name>
</gene>
<organism evidence="3 4">
    <name type="scientific">Trichomonas vaginalis (strain ATCC PRA-98 / G3)</name>
    <dbReference type="NCBI Taxonomy" id="412133"/>
    <lineage>
        <taxon>Eukaryota</taxon>
        <taxon>Metamonada</taxon>
        <taxon>Parabasalia</taxon>
        <taxon>Trichomonadida</taxon>
        <taxon>Trichomonadidae</taxon>
        <taxon>Trichomonas</taxon>
    </lineage>
</organism>
<dbReference type="EMBL" id="DS113328">
    <property type="protein sequence ID" value="EAY10974.1"/>
    <property type="molecule type" value="Genomic_DNA"/>
</dbReference>
<dbReference type="VEuPathDB" id="TrichDB:TVAGG3_0343830"/>
<dbReference type="VEuPathDB" id="TrichDB:TVAG_446760"/>
<dbReference type="AlphaFoldDB" id="A2E8N5"/>
<feature type="region of interest" description="Disordered" evidence="2">
    <location>
        <begin position="1"/>
        <end position="25"/>
    </location>
</feature>
<dbReference type="KEGG" id="tva:4768912"/>
<feature type="coiled-coil region" evidence="1">
    <location>
        <begin position="105"/>
        <end position="167"/>
    </location>
</feature>
<sequence>MNESFSVQAPESSTMRSSRRLRHKRSKIEHERNLIQELNNQNDKLEEDILLIENEIESMKVKIFQKKAKVSEIKAEIRKYTSNQNEMMSYNFTETFNDETTTNALTALKGRVGVLQKNNKDMETETGIIQILISGDKGANESAKKFIEEKKEELNELKKKIKKATKSDKLNSRTGDIHSEVLANADLISDTDSASDIAFYNSIQKYAEPQDIGARLYTLERKKRDFSDKLRLTQKISFSVIPDQSKPDNSEDEDNELENLNQQIREKTLERDNLIYLNQEKDKQIREAIEKVDELQVTLSDAEEKRNKTFEKTELEQIKIEKAYVQLTAAQMKRDQTFGKVEDLELKKAMLQNMLNEMNYLPDNGSKQILQRIDLYDRRCNQISEKIKAAQEEIQKRRQDIIEIRKRRDTLNAAKLELLKLRRKYMRSKMIEMSDALNRSTNPGYTQSDVDTTNSLESRVESRERRLTELQEECDFLELTRQLYASQLSLINNRQ</sequence>
<feature type="region of interest" description="Disordered" evidence="2">
    <location>
        <begin position="438"/>
        <end position="458"/>
    </location>
</feature>
<feature type="compositionally biased region" description="Polar residues" evidence="2">
    <location>
        <begin position="1"/>
        <end position="15"/>
    </location>
</feature>
<dbReference type="InParanoid" id="A2E8N5"/>
<evidence type="ECO:0008006" key="5">
    <source>
        <dbReference type="Google" id="ProtNLM"/>
    </source>
</evidence>
<name>A2E8N5_TRIV3</name>
<evidence type="ECO:0000313" key="3">
    <source>
        <dbReference type="EMBL" id="EAY10974.1"/>
    </source>
</evidence>
<dbReference type="SMR" id="A2E8N5"/>
<keyword evidence="1" id="KW-0175">Coiled coil</keyword>
<evidence type="ECO:0000256" key="2">
    <source>
        <dbReference type="SAM" id="MobiDB-lite"/>
    </source>
</evidence>
<keyword evidence="4" id="KW-1185">Reference proteome</keyword>
<feature type="compositionally biased region" description="Polar residues" evidence="2">
    <location>
        <begin position="438"/>
        <end position="454"/>
    </location>
</feature>
<protein>
    <recommendedName>
        <fullName evidence="5">DUF4201 domain-containing protein</fullName>
    </recommendedName>
</protein>
<dbReference type="Gene3D" id="1.10.287.1490">
    <property type="match status" value="1"/>
</dbReference>
<accession>A2E8N5</accession>
<feature type="coiled-coil region" evidence="1">
    <location>
        <begin position="341"/>
        <end position="424"/>
    </location>
</feature>
<proteinExistence type="predicted"/>
<reference evidence="3" key="2">
    <citation type="journal article" date="2007" name="Science">
        <title>Draft genome sequence of the sexually transmitted pathogen Trichomonas vaginalis.</title>
        <authorList>
            <person name="Carlton J.M."/>
            <person name="Hirt R.P."/>
            <person name="Silva J.C."/>
            <person name="Delcher A.L."/>
            <person name="Schatz M."/>
            <person name="Zhao Q."/>
            <person name="Wortman J.R."/>
            <person name="Bidwell S.L."/>
            <person name="Alsmark U.C.M."/>
            <person name="Besteiro S."/>
            <person name="Sicheritz-Ponten T."/>
            <person name="Noel C.J."/>
            <person name="Dacks J.B."/>
            <person name="Foster P.G."/>
            <person name="Simillion C."/>
            <person name="Van de Peer Y."/>
            <person name="Miranda-Saavedra D."/>
            <person name="Barton G.J."/>
            <person name="Westrop G.D."/>
            <person name="Mueller S."/>
            <person name="Dessi D."/>
            <person name="Fiori P.L."/>
            <person name="Ren Q."/>
            <person name="Paulsen I."/>
            <person name="Zhang H."/>
            <person name="Bastida-Corcuera F.D."/>
            <person name="Simoes-Barbosa A."/>
            <person name="Brown M.T."/>
            <person name="Hayes R.D."/>
            <person name="Mukherjee M."/>
            <person name="Okumura C.Y."/>
            <person name="Schneider R."/>
            <person name="Smith A.J."/>
            <person name="Vanacova S."/>
            <person name="Villalvazo M."/>
            <person name="Haas B.J."/>
            <person name="Pertea M."/>
            <person name="Feldblyum T.V."/>
            <person name="Utterback T.R."/>
            <person name="Shu C.L."/>
            <person name="Osoegawa K."/>
            <person name="de Jong P.J."/>
            <person name="Hrdy I."/>
            <person name="Horvathova L."/>
            <person name="Zubacova Z."/>
            <person name="Dolezal P."/>
            <person name="Malik S.B."/>
            <person name="Logsdon J.M. Jr."/>
            <person name="Henze K."/>
            <person name="Gupta A."/>
            <person name="Wang C.C."/>
            <person name="Dunne R.L."/>
            <person name="Upcroft J.A."/>
            <person name="Upcroft P."/>
            <person name="White O."/>
            <person name="Salzberg S.L."/>
            <person name="Tang P."/>
            <person name="Chiu C.-H."/>
            <person name="Lee Y.-S."/>
            <person name="Embley T.M."/>
            <person name="Coombs G.H."/>
            <person name="Mottram J.C."/>
            <person name="Tachezy J."/>
            <person name="Fraser-Liggett C.M."/>
            <person name="Johnson P.J."/>
        </authorList>
    </citation>
    <scope>NUCLEOTIDE SEQUENCE [LARGE SCALE GENOMIC DNA]</scope>
    <source>
        <strain evidence="3">G3</strain>
    </source>
</reference>
<evidence type="ECO:0000313" key="4">
    <source>
        <dbReference type="Proteomes" id="UP000001542"/>
    </source>
</evidence>
<dbReference type="RefSeq" id="XP_001323197.1">
    <property type="nucleotide sequence ID" value="XM_001323162.1"/>
</dbReference>
<feature type="coiled-coil region" evidence="1">
    <location>
        <begin position="250"/>
        <end position="312"/>
    </location>
</feature>
<evidence type="ECO:0000256" key="1">
    <source>
        <dbReference type="SAM" id="Coils"/>
    </source>
</evidence>
<dbReference type="Proteomes" id="UP000001542">
    <property type="component" value="Unassembled WGS sequence"/>
</dbReference>
<reference evidence="3" key="1">
    <citation type="submission" date="2006-10" db="EMBL/GenBank/DDBJ databases">
        <authorList>
            <person name="Amadeo P."/>
            <person name="Zhao Q."/>
            <person name="Wortman J."/>
            <person name="Fraser-Liggett C."/>
            <person name="Carlton J."/>
        </authorList>
    </citation>
    <scope>NUCLEOTIDE SEQUENCE</scope>
    <source>
        <strain evidence="3">G3</strain>
    </source>
</reference>